<dbReference type="EMBL" id="NZBD01000001">
    <property type="protein sequence ID" value="MAG17856.1"/>
    <property type="molecule type" value="Genomic_DNA"/>
</dbReference>
<sequence length="147" mass="17237">MKEKHGVTAIIYDERDNKRYFLILHRVLNWSGWEFLKGGIDEGELPEQALLREIDEESSLSQVKIISNMPKKFTWIAKDMKYVYTPFVLRGNMDEPVNLEQEIIEHDDFKWAEESEVESFLTHDDNKRIFKEALDILGSVSESNGKD</sequence>
<dbReference type="GO" id="GO:0006167">
    <property type="term" value="P:AMP biosynthetic process"/>
    <property type="evidence" value="ECO:0007669"/>
    <property type="project" value="TreeGrafter"/>
</dbReference>
<dbReference type="Gene3D" id="3.90.79.10">
    <property type="entry name" value="Nucleoside Triphosphate Pyrophosphohydrolase"/>
    <property type="match status" value="1"/>
</dbReference>
<dbReference type="Proteomes" id="UP000226712">
    <property type="component" value="Unassembled WGS sequence"/>
</dbReference>
<dbReference type="PANTHER" id="PTHR21340">
    <property type="entry name" value="DIADENOSINE 5,5-P1,P4-TETRAPHOSPHATE PYROPHOSPHOHYDROLASE MUTT"/>
    <property type="match status" value="1"/>
</dbReference>
<dbReference type="PANTHER" id="PTHR21340:SF0">
    <property type="entry name" value="BIS(5'-NUCLEOSYL)-TETRAPHOSPHATASE [ASYMMETRICAL]"/>
    <property type="match status" value="1"/>
</dbReference>
<dbReference type="PROSITE" id="PS51462">
    <property type="entry name" value="NUDIX"/>
    <property type="match status" value="1"/>
</dbReference>
<comment type="caution">
    <text evidence="3">The sequence shown here is derived from an EMBL/GenBank/DDBJ whole genome shotgun (WGS) entry which is preliminary data.</text>
</comment>
<dbReference type="GO" id="GO:0004081">
    <property type="term" value="F:bis(5'-nucleosyl)-tetraphosphatase (asymmetrical) activity"/>
    <property type="evidence" value="ECO:0007669"/>
    <property type="project" value="TreeGrafter"/>
</dbReference>
<evidence type="ECO:0000313" key="3">
    <source>
        <dbReference type="EMBL" id="MAG17856.1"/>
    </source>
</evidence>
<evidence type="ECO:0000256" key="1">
    <source>
        <dbReference type="ARBA" id="ARBA00022801"/>
    </source>
</evidence>
<evidence type="ECO:0000259" key="2">
    <source>
        <dbReference type="PROSITE" id="PS51462"/>
    </source>
</evidence>
<dbReference type="InterPro" id="IPR000086">
    <property type="entry name" value="NUDIX_hydrolase_dom"/>
</dbReference>
<dbReference type="InterPro" id="IPR051325">
    <property type="entry name" value="Nudix_hydrolase_domain"/>
</dbReference>
<proteinExistence type="predicted"/>
<dbReference type="InterPro" id="IPR015797">
    <property type="entry name" value="NUDIX_hydrolase-like_dom_sf"/>
</dbReference>
<protein>
    <recommendedName>
        <fullName evidence="2">Nudix hydrolase domain-containing protein</fullName>
    </recommendedName>
</protein>
<evidence type="ECO:0000313" key="4">
    <source>
        <dbReference type="Proteomes" id="UP000226712"/>
    </source>
</evidence>
<organism evidence="3 4">
    <name type="scientific">Candidatus Iainarchaeum sp</name>
    <dbReference type="NCBI Taxonomy" id="3101447"/>
    <lineage>
        <taxon>Archaea</taxon>
        <taxon>Candidatus Iainarchaeota</taxon>
        <taxon>Candidatus Iainarchaeia</taxon>
        <taxon>Candidatus Iainarchaeales</taxon>
        <taxon>Candidatus Iainarchaeaceae</taxon>
        <taxon>Candidatus Iainarchaeum</taxon>
    </lineage>
</organism>
<feature type="domain" description="Nudix hydrolase" evidence="2">
    <location>
        <begin position="2"/>
        <end position="135"/>
    </location>
</feature>
<dbReference type="SUPFAM" id="SSF55811">
    <property type="entry name" value="Nudix"/>
    <property type="match status" value="1"/>
</dbReference>
<dbReference type="GO" id="GO:0006754">
    <property type="term" value="P:ATP biosynthetic process"/>
    <property type="evidence" value="ECO:0007669"/>
    <property type="project" value="TreeGrafter"/>
</dbReference>
<gene>
    <name evidence="3" type="ORF">CL944_00070</name>
</gene>
<dbReference type="Pfam" id="PF00293">
    <property type="entry name" value="NUDIX"/>
    <property type="match status" value="1"/>
</dbReference>
<keyword evidence="1" id="KW-0378">Hydrolase</keyword>
<reference evidence="4" key="1">
    <citation type="submission" date="2017-09" db="EMBL/GenBank/DDBJ databases">
        <title>The Reconstruction of 2,631 Draft Metagenome-Assembled Genomes from the Global Oceans.</title>
        <authorList>
            <person name="Tully B.J."/>
            <person name="Graham E.D."/>
            <person name="Heidelberg J.F."/>
        </authorList>
    </citation>
    <scope>NUCLEOTIDE SEQUENCE [LARGE SCALE GENOMIC DNA]</scope>
</reference>
<name>A0A2D6LNU7_9ARCH</name>
<accession>A0A2D6LNU7</accession>
<dbReference type="AlphaFoldDB" id="A0A2D6LNU7"/>